<evidence type="ECO:0000313" key="2">
    <source>
        <dbReference type="EMBL" id="RPB09668.1"/>
    </source>
</evidence>
<gene>
    <name evidence="2" type="ORF">P167DRAFT_577117</name>
</gene>
<accession>A0A3N4KJS1</accession>
<proteinExistence type="predicted"/>
<organism evidence="2 3">
    <name type="scientific">Morchella conica CCBAS932</name>
    <dbReference type="NCBI Taxonomy" id="1392247"/>
    <lineage>
        <taxon>Eukaryota</taxon>
        <taxon>Fungi</taxon>
        <taxon>Dikarya</taxon>
        <taxon>Ascomycota</taxon>
        <taxon>Pezizomycotina</taxon>
        <taxon>Pezizomycetes</taxon>
        <taxon>Pezizales</taxon>
        <taxon>Morchellaceae</taxon>
        <taxon>Morchella</taxon>
    </lineage>
</organism>
<dbReference type="Proteomes" id="UP000277580">
    <property type="component" value="Unassembled WGS sequence"/>
</dbReference>
<protein>
    <submittedName>
        <fullName evidence="2">Uncharacterized protein</fullName>
    </submittedName>
</protein>
<sequence length="812" mass="91540">MKPTTRQVALFKSAPREYVNLSIKPPVVAAYYIDEGFHTTWVIRSKTKFQDFNGKSGLKFTISDYQFKLPEVESVSSSELVDFFGETGGAVDLILGQDFINVYSFLFYKRNNNGLQLSKSCINRTIWPDKPNTRLEIYTASHLSSTKGGVAVYTNICTPFNIWRPYKPSYWDPREDIGLFAMIMALRIVNQMPPSETAPTIQLITSDKYTWERFSPFVKIKSKELEGNKDFQNLKLLPMKQNVMLFLKYRKTYADRNCLEELTCVNVEFNGIPEYMEYARELARLGSKMSQLHFKGELPSNPNDEQYYHFDNHKDVFVVPKKEVNKTIKRILESYQDYTSPSERPAAIIRELDDKLISTERSPIKKSHEREAPRPMDVKTPVIINSLAKATIHDDIPITNGTHKDQAPVKTPVAAQPTSLDLNIPDTKEITDNPIFSQITSMFDRVMSGEVTIIERASIGDEIRTKLQEVVLMETEKALQTIDHQRRRCDSIMAGAYQKYDRTIEVLQKVGNLQGYLEGFFDGMGSHGSAAQNDKENLARKIVNLFVSDSNTEQTLSNATTVRKEDKPLMPILASRSVEGVGSYAYGQSTSAIDVMDSKTGDRNSKANSMMGDMDKNLHLTNGFKRTPKMVTENNGANLSYETKSSDSEYREDTETKDLFATGHKNNIRPVTHYNLRSNSAQHEWSGKQIDPRPAPRMQTGYNDTKFNRPYHIEYAPENLTGDITAEQRAEMTNVAGGLGAEGSLEKPIISLVQALAASPDLRERLGFLLNSIGVDVDIHKTSKGLKCAYRGYAPSGSSCSGLESCSESEDF</sequence>
<dbReference type="InParanoid" id="A0A3N4KJS1"/>
<dbReference type="AlphaFoldDB" id="A0A3N4KJS1"/>
<keyword evidence="3" id="KW-1185">Reference proteome</keyword>
<evidence type="ECO:0000313" key="3">
    <source>
        <dbReference type="Proteomes" id="UP000277580"/>
    </source>
</evidence>
<reference evidence="2 3" key="1">
    <citation type="journal article" date="2018" name="Nat. Ecol. Evol.">
        <title>Pezizomycetes genomes reveal the molecular basis of ectomycorrhizal truffle lifestyle.</title>
        <authorList>
            <person name="Murat C."/>
            <person name="Payen T."/>
            <person name="Noel B."/>
            <person name="Kuo A."/>
            <person name="Morin E."/>
            <person name="Chen J."/>
            <person name="Kohler A."/>
            <person name="Krizsan K."/>
            <person name="Balestrini R."/>
            <person name="Da Silva C."/>
            <person name="Montanini B."/>
            <person name="Hainaut M."/>
            <person name="Levati E."/>
            <person name="Barry K.W."/>
            <person name="Belfiori B."/>
            <person name="Cichocki N."/>
            <person name="Clum A."/>
            <person name="Dockter R.B."/>
            <person name="Fauchery L."/>
            <person name="Guy J."/>
            <person name="Iotti M."/>
            <person name="Le Tacon F."/>
            <person name="Lindquist E.A."/>
            <person name="Lipzen A."/>
            <person name="Malagnac F."/>
            <person name="Mello A."/>
            <person name="Molinier V."/>
            <person name="Miyauchi S."/>
            <person name="Poulain J."/>
            <person name="Riccioni C."/>
            <person name="Rubini A."/>
            <person name="Sitrit Y."/>
            <person name="Splivallo R."/>
            <person name="Traeger S."/>
            <person name="Wang M."/>
            <person name="Zifcakova L."/>
            <person name="Wipf D."/>
            <person name="Zambonelli A."/>
            <person name="Paolocci F."/>
            <person name="Nowrousian M."/>
            <person name="Ottonello S."/>
            <person name="Baldrian P."/>
            <person name="Spatafora J.W."/>
            <person name="Henrissat B."/>
            <person name="Nagy L.G."/>
            <person name="Aury J.M."/>
            <person name="Wincker P."/>
            <person name="Grigoriev I.V."/>
            <person name="Bonfante P."/>
            <person name="Martin F.M."/>
        </authorList>
    </citation>
    <scope>NUCLEOTIDE SEQUENCE [LARGE SCALE GENOMIC DNA]</scope>
    <source>
        <strain evidence="2 3">CCBAS932</strain>
    </source>
</reference>
<dbReference type="EMBL" id="ML119150">
    <property type="protein sequence ID" value="RPB09668.1"/>
    <property type="molecule type" value="Genomic_DNA"/>
</dbReference>
<feature type="region of interest" description="Disordered" evidence="1">
    <location>
        <begin position="680"/>
        <end position="704"/>
    </location>
</feature>
<evidence type="ECO:0000256" key="1">
    <source>
        <dbReference type="SAM" id="MobiDB-lite"/>
    </source>
</evidence>
<dbReference type="OrthoDB" id="5328130at2759"/>
<feature type="region of interest" description="Disordered" evidence="1">
    <location>
        <begin position="596"/>
        <end position="617"/>
    </location>
</feature>
<feature type="compositionally biased region" description="Basic and acidic residues" evidence="1">
    <location>
        <begin position="596"/>
        <end position="605"/>
    </location>
</feature>
<name>A0A3N4KJS1_9PEZI</name>